<keyword evidence="3" id="KW-1185">Reference proteome</keyword>
<keyword evidence="1" id="KW-0472">Membrane</keyword>
<accession>A0A1H6XDG4</accession>
<sequence>MQQPEITSRWYKQFWAWFVIALLAISVVLGVSLVILSVRTADTLVADNYYDVGKGINTSLKREQLAKRLGMQASLVLDEHTGTAELRLSGISQPSQLVLNLISPTQPERDRRIILQPADGEAGLYRGQMQDAVSGRRFVELLGKEGGEDWRLYHEIVLEDRRPVQLLP</sequence>
<proteinExistence type="predicted"/>
<dbReference type="Proteomes" id="UP000242930">
    <property type="component" value="Unassembled WGS sequence"/>
</dbReference>
<evidence type="ECO:0000256" key="1">
    <source>
        <dbReference type="SAM" id="Phobius"/>
    </source>
</evidence>
<dbReference type="AlphaFoldDB" id="A0A1H6XDG4"/>
<reference evidence="3" key="1">
    <citation type="submission" date="2016-10" db="EMBL/GenBank/DDBJ databases">
        <authorList>
            <person name="Varghese N."/>
            <person name="Submissions S."/>
        </authorList>
    </citation>
    <scope>NUCLEOTIDE SEQUENCE [LARGE SCALE GENOMIC DNA]</scope>
    <source>
        <strain evidence="3">LMG 25967</strain>
    </source>
</reference>
<evidence type="ECO:0008006" key="4">
    <source>
        <dbReference type="Google" id="ProtNLM"/>
    </source>
</evidence>
<gene>
    <name evidence="2" type="ORF">SAMN05216201_106167</name>
</gene>
<dbReference type="Pfam" id="PF05751">
    <property type="entry name" value="FixH"/>
    <property type="match status" value="1"/>
</dbReference>
<dbReference type="OrthoDB" id="5295180at2"/>
<evidence type="ECO:0000313" key="2">
    <source>
        <dbReference type="EMBL" id="SEJ27201.1"/>
    </source>
</evidence>
<feature type="transmembrane region" description="Helical" evidence="1">
    <location>
        <begin position="14"/>
        <end position="36"/>
    </location>
</feature>
<organism evidence="2 3">
    <name type="scientific">Pseudomonas linyingensis</name>
    <dbReference type="NCBI Taxonomy" id="915471"/>
    <lineage>
        <taxon>Bacteria</taxon>
        <taxon>Pseudomonadati</taxon>
        <taxon>Pseudomonadota</taxon>
        <taxon>Gammaproteobacteria</taxon>
        <taxon>Pseudomonadales</taxon>
        <taxon>Pseudomonadaceae</taxon>
        <taxon>Pseudomonas</taxon>
    </lineage>
</organism>
<dbReference type="InterPro" id="IPR008620">
    <property type="entry name" value="FixH"/>
</dbReference>
<dbReference type="STRING" id="915471.SAMN05216201_106167"/>
<dbReference type="RefSeq" id="WP_090310267.1">
    <property type="nucleotide sequence ID" value="NZ_FNZE01000006.1"/>
</dbReference>
<keyword evidence="1" id="KW-1133">Transmembrane helix</keyword>
<protein>
    <recommendedName>
        <fullName evidence="4">Nitrogen fixation protein FixH</fullName>
    </recommendedName>
</protein>
<dbReference type="EMBL" id="FNZE01000006">
    <property type="protein sequence ID" value="SEJ27201.1"/>
    <property type="molecule type" value="Genomic_DNA"/>
</dbReference>
<keyword evidence="1" id="KW-0812">Transmembrane</keyword>
<evidence type="ECO:0000313" key="3">
    <source>
        <dbReference type="Proteomes" id="UP000242930"/>
    </source>
</evidence>
<name>A0A1H6XDG4_9PSED</name>